<sequence>MKEIRSLTPKYKEVKEIRIMMVGQISAGKSSYINTVDSVFQGHLTNRALTGKDRHTFTKEFKPYYVEDGVKGDEDGFLPFVIYDIMGIDTIVTSPDDFVSAVKGHILEKNGYTFNPIKPLSADSPDYNKSPTVNDVAHCLVYVVAADQLSIMDNHVLKIITDIRSKVSDIGIPQVVLLTRVDEACPLVGIDLKKVYWSRYIKALTEKASQILGISMNCILPVKNYHKETSLNDDIDVLALSALLQILRFANCHLQNLNQKKSKR</sequence>
<dbReference type="FunFam" id="3.40.50.300:FF:003854">
    <property type="entry name" value="Uncharacterized protein"/>
    <property type="match status" value="1"/>
</dbReference>
<proteinExistence type="predicted"/>
<evidence type="ECO:0000313" key="1">
    <source>
        <dbReference type="EMBL" id="MBN3312602.1"/>
    </source>
</evidence>
<organism evidence="1 2">
    <name type="scientific">Atractosteus spatula</name>
    <name type="common">Alligator gar</name>
    <name type="synonym">Lepisosteus spatula</name>
    <dbReference type="NCBI Taxonomy" id="7917"/>
    <lineage>
        <taxon>Eukaryota</taxon>
        <taxon>Metazoa</taxon>
        <taxon>Chordata</taxon>
        <taxon>Craniata</taxon>
        <taxon>Vertebrata</taxon>
        <taxon>Euteleostomi</taxon>
        <taxon>Actinopterygii</taxon>
        <taxon>Neopterygii</taxon>
        <taxon>Holostei</taxon>
        <taxon>Semionotiformes</taxon>
        <taxon>Lepisosteidae</taxon>
        <taxon>Atractosteus</taxon>
    </lineage>
</organism>
<keyword evidence="2" id="KW-1185">Reference proteome</keyword>
<dbReference type="SUPFAM" id="SSF52540">
    <property type="entry name" value="P-loop containing nucleoside triphosphate hydrolases"/>
    <property type="match status" value="1"/>
</dbReference>
<evidence type="ECO:0000313" key="2">
    <source>
        <dbReference type="Proteomes" id="UP000736164"/>
    </source>
</evidence>
<dbReference type="EMBL" id="JAAWVO010006657">
    <property type="protein sequence ID" value="MBN3312602.1"/>
    <property type="molecule type" value="Genomic_DNA"/>
</dbReference>
<dbReference type="InterPro" id="IPR027417">
    <property type="entry name" value="P-loop_NTPase"/>
</dbReference>
<protein>
    <submittedName>
        <fullName evidence="1">IF44L protein</fullName>
    </submittedName>
</protein>
<comment type="caution">
    <text evidence="1">The sequence shown here is derived from an EMBL/GenBank/DDBJ whole genome shotgun (WGS) entry which is preliminary data.</text>
</comment>
<dbReference type="AlphaFoldDB" id="A0A8J7NFX8"/>
<dbReference type="PANTHER" id="PTHR14241:SF1">
    <property type="entry name" value="INTERFERON-INDUCED PROTEIN 44-RELATED"/>
    <property type="match status" value="1"/>
</dbReference>
<reference evidence="1" key="1">
    <citation type="journal article" date="2021" name="Cell">
        <title>Tracing the genetic footprints of vertebrate landing in non-teleost ray-finned fishes.</title>
        <authorList>
            <person name="Bi X."/>
            <person name="Wang K."/>
            <person name="Yang L."/>
            <person name="Pan H."/>
            <person name="Jiang H."/>
            <person name="Wei Q."/>
            <person name="Fang M."/>
            <person name="Yu H."/>
            <person name="Zhu C."/>
            <person name="Cai Y."/>
            <person name="He Y."/>
            <person name="Gan X."/>
            <person name="Zeng H."/>
            <person name="Yu D."/>
            <person name="Zhu Y."/>
            <person name="Jiang H."/>
            <person name="Qiu Q."/>
            <person name="Yang H."/>
            <person name="Zhang Y.E."/>
            <person name="Wang W."/>
            <person name="Zhu M."/>
            <person name="He S."/>
            <person name="Zhang G."/>
        </authorList>
    </citation>
    <scope>NUCLEOTIDE SEQUENCE</scope>
    <source>
        <strain evidence="1">Allg_001</strain>
    </source>
</reference>
<feature type="non-terminal residue" evidence="1">
    <location>
        <position position="1"/>
    </location>
</feature>
<accession>A0A8J7NFX8</accession>
<dbReference type="Proteomes" id="UP000736164">
    <property type="component" value="Unassembled WGS sequence"/>
</dbReference>
<gene>
    <name evidence="1" type="primary">Ifi44l_0</name>
    <name evidence="1" type="ORF">GTO95_0012923</name>
</gene>
<feature type="non-terminal residue" evidence="1">
    <location>
        <position position="264"/>
    </location>
</feature>
<dbReference type="GO" id="GO:0006955">
    <property type="term" value="P:immune response"/>
    <property type="evidence" value="ECO:0007669"/>
    <property type="project" value="TreeGrafter"/>
</dbReference>
<dbReference type="Gene3D" id="3.40.50.300">
    <property type="entry name" value="P-loop containing nucleotide triphosphate hydrolases"/>
    <property type="match status" value="1"/>
</dbReference>
<dbReference type="PANTHER" id="PTHR14241">
    <property type="entry name" value="INTERFERON-INDUCED PROTEIN 44"/>
    <property type="match status" value="1"/>
</dbReference>
<name>A0A8J7NFX8_ATRSP</name>